<sequence length="430" mass="47628">MNEMIRSIIFLAFGAVANNFMCSLLGSHTNVSPLLFTDEDGPPVPPSTSSVHQASSTSAPVLRRPPIATDDGSIGRAKFTQPSPHLWSDIQVVPPHAGHKKVLVTGAAGFIGSHVAEALLERGDEVIVVDDMNDYYDVRIKEGNLAMLREKAKKVAQQAGKAHEDILSIYRGDINNETIMRSIFDRHKPRWICHLAARAGVRPSIEDPLLYAKANVLGTMSMLEYSREYNATNVVISSSSSVYGESESTYFSEAEDVNEPVSPYAATKRSGELISFTYHKLYGLKTTNLRFFTVYGPRCRPDMAPYKFISQVIRGDVIEQYGDGTTSRDYTYIEDVVDGVIRAIDRPYPYEIINLGKGSGTMLKEFISLVEKHVGKKANIKFMPAQPGDVPFTNADISKANKLLGYSSKVPIEEGVRRTVAWFKESFDEV</sequence>
<keyword evidence="6" id="KW-1185">Reference proteome</keyword>
<comment type="similarity">
    <text evidence="1">Belongs to the NAD(P)-dependent epimerase/dehydratase family.</text>
</comment>
<dbReference type="AlphaFoldDB" id="A0ABD3MR92"/>
<organism evidence="5 6">
    <name type="scientific">Stephanodiscus triporus</name>
    <dbReference type="NCBI Taxonomy" id="2934178"/>
    <lineage>
        <taxon>Eukaryota</taxon>
        <taxon>Sar</taxon>
        <taxon>Stramenopiles</taxon>
        <taxon>Ochrophyta</taxon>
        <taxon>Bacillariophyta</taxon>
        <taxon>Coscinodiscophyceae</taxon>
        <taxon>Thalassiosirophycidae</taxon>
        <taxon>Stephanodiscales</taxon>
        <taxon>Stephanodiscaceae</taxon>
        <taxon>Stephanodiscus</taxon>
    </lineage>
</organism>
<dbReference type="Gene3D" id="3.90.25.10">
    <property type="entry name" value="UDP-galactose 4-epimerase, domain 1"/>
    <property type="match status" value="1"/>
</dbReference>
<evidence type="ECO:0000259" key="4">
    <source>
        <dbReference type="Pfam" id="PF16363"/>
    </source>
</evidence>
<dbReference type="Gene3D" id="3.40.50.720">
    <property type="entry name" value="NAD(P)-binding Rossmann-like Domain"/>
    <property type="match status" value="1"/>
</dbReference>
<feature type="domain" description="NAD(P)-binding" evidence="4">
    <location>
        <begin position="103"/>
        <end position="419"/>
    </location>
</feature>
<dbReference type="PRINTS" id="PR01713">
    <property type="entry name" value="NUCEPIMERASE"/>
</dbReference>
<dbReference type="SUPFAM" id="SSF51735">
    <property type="entry name" value="NAD(P)-binding Rossmann-fold domains"/>
    <property type="match status" value="1"/>
</dbReference>
<dbReference type="InterPro" id="IPR016040">
    <property type="entry name" value="NAD(P)-bd_dom"/>
</dbReference>
<dbReference type="Proteomes" id="UP001530315">
    <property type="component" value="Unassembled WGS sequence"/>
</dbReference>
<evidence type="ECO:0000256" key="2">
    <source>
        <dbReference type="ARBA" id="ARBA00023027"/>
    </source>
</evidence>
<comment type="caution">
    <text evidence="5">The sequence shown here is derived from an EMBL/GenBank/DDBJ whole genome shotgun (WGS) entry which is preliminary data.</text>
</comment>
<evidence type="ECO:0000256" key="3">
    <source>
        <dbReference type="SAM" id="MobiDB-lite"/>
    </source>
</evidence>
<dbReference type="Pfam" id="PF16363">
    <property type="entry name" value="GDP_Man_Dehyd"/>
    <property type="match status" value="1"/>
</dbReference>
<keyword evidence="2" id="KW-0520">NAD</keyword>
<proteinExistence type="inferred from homology"/>
<feature type="region of interest" description="Disordered" evidence="3">
    <location>
        <begin position="37"/>
        <end position="67"/>
    </location>
</feature>
<evidence type="ECO:0000313" key="5">
    <source>
        <dbReference type="EMBL" id="KAL3766504.1"/>
    </source>
</evidence>
<protein>
    <recommendedName>
        <fullName evidence="4">NAD(P)-binding domain-containing protein</fullName>
    </recommendedName>
</protein>
<feature type="compositionally biased region" description="Low complexity" evidence="3">
    <location>
        <begin position="47"/>
        <end position="60"/>
    </location>
</feature>
<accession>A0ABD3MR92</accession>
<gene>
    <name evidence="5" type="ORF">ACHAW5_001173</name>
</gene>
<dbReference type="PANTHER" id="PTHR43574">
    <property type="entry name" value="EPIMERASE-RELATED"/>
    <property type="match status" value="1"/>
</dbReference>
<dbReference type="InterPro" id="IPR036291">
    <property type="entry name" value="NAD(P)-bd_dom_sf"/>
</dbReference>
<evidence type="ECO:0000256" key="1">
    <source>
        <dbReference type="ARBA" id="ARBA00007637"/>
    </source>
</evidence>
<reference evidence="5 6" key="1">
    <citation type="submission" date="2024-10" db="EMBL/GenBank/DDBJ databases">
        <title>Updated reference genomes for cyclostephanoid diatoms.</title>
        <authorList>
            <person name="Roberts W.R."/>
            <person name="Alverson A.J."/>
        </authorList>
    </citation>
    <scope>NUCLEOTIDE SEQUENCE [LARGE SCALE GENOMIC DNA]</scope>
    <source>
        <strain evidence="5 6">AJA276-08</strain>
    </source>
</reference>
<name>A0ABD3MR92_9STRA</name>
<dbReference type="EMBL" id="JALLAZ020001729">
    <property type="protein sequence ID" value="KAL3766504.1"/>
    <property type="molecule type" value="Genomic_DNA"/>
</dbReference>
<evidence type="ECO:0000313" key="6">
    <source>
        <dbReference type="Proteomes" id="UP001530315"/>
    </source>
</evidence>